<organism evidence="3 4">
    <name type="scientific">Pyronema omphalodes (strain CBS 100304)</name>
    <name type="common">Pyronema confluens</name>
    <dbReference type="NCBI Taxonomy" id="1076935"/>
    <lineage>
        <taxon>Eukaryota</taxon>
        <taxon>Fungi</taxon>
        <taxon>Dikarya</taxon>
        <taxon>Ascomycota</taxon>
        <taxon>Pezizomycotina</taxon>
        <taxon>Pezizomycetes</taxon>
        <taxon>Pezizales</taxon>
        <taxon>Pyronemataceae</taxon>
        <taxon>Pyronema</taxon>
    </lineage>
</organism>
<dbReference type="eggNOG" id="ENOG502RVGM">
    <property type="taxonomic scope" value="Eukaryota"/>
</dbReference>
<protein>
    <submittedName>
        <fullName evidence="3">Similar to Long-chain-fatty-acid--CoA ligase 3 acc. no. O95573</fullName>
    </submittedName>
</protein>
<keyword evidence="1" id="KW-1133">Transmembrane helix</keyword>
<dbReference type="EMBL" id="HF935545">
    <property type="protein sequence ID" value="CCX10488.1"/>
    <property type="molecule type" value="Genomic_DNA"/>
</dbReference>
<dbReference type="PANTHER" id="PTHR43272:SF11">
    <property type="entry name" value="AMP-DEPENDENT SYNTHETASE_LIGASE DOMAIN-CONTAINING PROTEIN"/>
    <property type="match status" value="1"/>
</dbReference>
<evidence type="ECO:0000313" key="4">
    <source>
        <dbReference type="Proteomes" id="UP000018144"/>
    </source>
</evidence>
<dbReference type="OrthoDB" id="4138492at2759"/>
<dbReference type="SUPFAM" id="SSF56801">
    <property type="entry name" value="Acetyl-CoA synthetase-like"/>
    <property type="match status" value="1"/>
</dbReference>
<feature type="transmembrane region" description="Helical" evidence="1">
    <location>
        <begin position="12"/>
        <end position="30"/>
    </location>
</feature>
<gene>
    <name evidence="3" type="ORF">PCON_10082</name>
</gene>
<keyword evidence="1" id="KW-0472">Membrane</keyword>
<dbReference type="GO" id="GO:0004467">
    <property type="term" value="F:long-chain fatty acid-CoA ligase activity"/>
    <property type="evidence" value="ECO:0007669"/>
    <property type="project" value="TreeGrafter"/>
</dbReference>
<dbReference type="Gene3D" id="3.40.50.12780">
    <property type="entry name" value="N-terminal domain of ligase-like"/>
    <property type="match status" value="1"/>
</dbReference>
<keyword evidence="3" id="KW-0436">Ligase</keyword>
<dbReference type="OMA" id="ADWNIYT"/>
<feature type="domain" description="AMP-dependent synthetase/ligase" evidence="2">
    <location>
        <begin position="115"/>
        <end position="519"/>
    </location>
</feature>
<dbReference type="InterPro" id="IPR000873">
    <property type="entry name" value="AMP-dep_synth/lig_dom"/>
</dbReference>
<dbReference type="Proteomes" id="UP000018144">
    <property type="component" value="Unassembled WGS sequence"/>
</dbReference>
<keyword evidence="4" id="KW-1185">Reference proteome</keyword>
<keyword evidence="1" id="KW-0812">Transmembrane</keyword>
<dbReference type="PANTHER" id="PTHR43272">
    <property type="entry name" value="LONG-CHAIN-FATTY-ACID--COA LIGASE"/>
    <property type="match status" value="1"/>
</dbReference>
<accession>U4LFR9</accession>
<dbReference type="InterPro" id="IPR042099">
    <property type="entry name" value="ANL_N_sf"/>
</dbReference>
<dbReference type="STRING" id="1076935.U4LFR9"/>
<evidence type="ECO:0000256" key="1">
    <source>
        <dbReference type="SAM" id="Phobius"/>
    </source>
</evidence>
<name>U4LFR9_PYROM</name>
<dbReference type="GO" id="GO:0005783">
    <property type="term" value="C:endoplasmic reticulum"/>
    <property type="evidence" value="ECO:0007669"/>
    <property type="project" value="TreeGrafter"/>
</dbReference>
<reference evidence="3 4" key="1">
    <citation type="journal article" date="2013" name="PLoS Genet.">
        <title>The genome and development-dependent transcriptomes of Pyronema confluens: a window into fungal evolution.</title>
        <authorList>
            <person name="Traeger S."/>
            <person name="Altegoer F."/>
            <person name="Freitag M."/>
            <person name="Gabaldon T."/>
            <person name="Kempken F."/>
            <person name="Kumar A."/>
            <person name="Marcet-Houben M."/>
            <person name="Poggeler S."/>
            <person name="Stajich J.E."/>
            <person name="Nowrousian M."/>
        </authorList>
    </citation>
    <scope>NUCLEOTIDE SEQUENCE [LARGE SCALE GENOMIC DNA]</scope>
    <source>
        <strain evidence="4">CBS 100304</strain>
        <tissue evidence="3">Vegetative mycelium</tissue>
    </source>
</reference>
<proteinExistence type="predicted"/>
<evidence type="ECO:0000313" key="3">
    <source>
        <dbReference type="EMBL" id="CCX10488.1"/>
    </source>
</evidence>
<evidence type="ECO:0000259" key="2">
    <source>
        <dbReference type="Pfam" id="PF00501"/>
    </source>
</evidence>
<dbReference type="Pfam" id="PF00501">
    <property type="entry name" value="AMP-binding"/>
    <property type="match status" value="1"/>
</dbReference>
<sequence>MSGGIELQFDLISYTLIALLVGLIVVPLILSKDPDIHPYALLRQSSVAPVRNPKESAVYRSLQTPVGYPLVSGLQLPSVQKYSSRSGDIRDIWKLAIEKGKGKIIVAKGKDVEKHDINTLTKQIHALGTHLKNAGATKVAVHLPNCIENLVATFACAYYGFVLVILPFEPTGTPSISELLKQTSADILITQGGQLPLEEFKGSGLKEIVLVVEEASQHLGWSGPIGEAKCGQFVDITKNEVEPIADIDIDLDAPAVVIFSPEVNGKIETVEFSHRNIIAGVAALAVTLPKNERYMPEDVFLPVDTLADLYTRIHLYTALSSGTTVALNSTGGKHADVELTCRVIAPTIIVVSPESLLEMHRATKSTMKEFLHGIVHYFQTKTLADGRIPQGNFLTNFGGCPRPNVGGKLRLVFVVEAAGDKTSQAITSLDLSDARVFFKSKVVYGLKHHKVAGPLAQQNVYDYRVQAEALPSEKNPRKCAHFGPPTPGVEIKLRDMGEFTATDAEGPRGEVMISGAPVSGGQQALGFAGKWEKECVLSYA</sequence>
<dbReference type="GO" id="GO:0016020">
    <property type="term" value="C:membrane"/>
    <property type="evidence" value="ECO:0007669"/>
    <property type="project" value="TreeGrafter"/>
</dbReference>
<dbReference type="AlphaFoldDB" id="U4LFR9"/>